<protein>
    <submittedName>
        <fullName evidence="9">Nitroreductase</fullName>
    </submittedName>
</protein>
<keyword evidence="4" id="KW-0288">FMN</keyword>
<dbReference type="PANTHER" id="PTHR43821">
    <property type="entry name" value="NAD(P)H NITROREDUCTASE YDJA-RELATED"/>
    <property type="match status" value="1"/>
</dbReference>
<keyword evidence="10" id="KW-1185">Reference proteome</keyword>
<evidence type="ECO:0000313" key="10">
    <source>
        <dbReference type="Proteomes" id="UP000487757"/>
    </source>
</evidence>
<keyword evidence="5" id="KW-0521">NADP</keyword>
<dbReference type="EMBL" id="WKKH01000050">
    <property type="protein sequence ID" value="MRX78392.1"/>
    <property type="molecule type" value="Genomic_DNA"/>
</dbReference>
<evidence type="ECO:0000259" key="8">
    <source>
        <dbReference type="Pfam" id="PF00881"/>
    </source>
</evidence>
<accession>A0A7K0G437</accession>
<dbReference type="InterPro" id="IPR000415">
    <property type="entry name" value="Nitroreductase-like"/>
</dbReference>
<comment type="caution">
    <text evidence="9">The sequence shown here is derived from an EMBL/GenBank/DDBJ whole genome shotgun (WGS) entry which is preliminary data.</text>
</comment>
<dbReference type="InterPro" id="IPR052530">
    <property type="entry name" value="NAD(P)H_nitroreductase"/>
</dbReference>
<dbReference type="Pfam" id="PF00881">
    <property type="entry name" value="Nitroreductase"/>
    <property type="match status" value="1"/>
</dbReference>
<organism evidence="9 10">
    <name type="scientific">Pedobacter petrophilus</name>
    <dbReference type="NCBI Taxonomy" id="1908241"/>
    <lineage>
        <taxon>Bacteria</taxon>
        <taxon>Pseudomonadati</taxon>
        <taxon>Bacteroidota</taxon>
        <taxon>Sphingobacteriia</taxon>
        <taxon>Sphingobacteriales</taxon>
        <taxon>Sphingobacteriaceae</taxon>
        <taxon>Pedobacter</taxon>
    </lineage>
</organism>
<dbReference type="CDD" id="cd02135">
    <property type="entry name" value="YdjA-like"/>
    <property type="match status" value="1"/>
</dbReference>
<dbReference type="SUPFAM" id="SSF55469">
    <property type="entry name" value="FMN-dependent nitroreductase-like"/>
    <property type="match status" value="1"/>
</dbReference>
<dbReference type="GO" id="GO:0016491">
    <property type="term" value="F:oxidoreductase activity"/>
    <property type="evidence" value="ECO:0007669"/>
    <property type="project" value="UniProtKB-KW"/>
</dbReference>
<reference evidence="9 10" key="1">
    <citation type="submission" date="2019-11" db="EMBL/GenBank/DDBJ databases">
        <title>Pedobacter petrophilus genome.</title>
        <authorList>
            <person name="Feldbauer M.J."/>
            <person name="Newman J.D."/>
        </authorList>
    </citation>
    <scope>NUCLEOTIDE SEQUENCE [LARGE SCALE GENOMIC DNA]</scope>
    <source>
        <strain evidence="9 10">LMG 29686</strain>
    </source>
</reference>
<dbReference type="AlphaFoldDB" id="A0A7K0G437"/>
<dbReference type="RefSeq" id="WP_154282796.1">
    <property type="nucleotide sequence ID" value="NZ_JBHUJQ010000001.1"/>
</dbReference>
<name>A0A7K0G437_9SPHI</name>
<evidence type="ECO:0000256" key="1">
    <source>
        <dbReference type="ARBA" id="ARBA00001917"/>
    </source>
</evidence>
<comment type="cofactor">
    <cofactor evidence="1">
        <name>FMN</name>
        <dbReference type="ChEBI" id="CHEBI:58210"/>
    </cofactor>
</comment>
<gene>
    <name evidence="9" type="ORF">GJU39_20115</name>
</gene>
<evidence type="ECO:0000256" key="6">
    <source>
        <dbReference type="ARBA" id="ARBA00023002"/>
    </source>
</evidence>
<evidence type="ECO:0000256" key="3">
    <source>
        <dbReference type="ARBA" id="ARBA00022630"/>
    </source>
</evidence>
<evidence type="ECO:0000256" key="5">
    <source>
        <dbReference type="ARBA" id="ARBA00022857"/>
    </source>
</evidence>
<dbReference type="PANTHER" id="PTHR43821:SF1">
    <property type="entry name" value="NAD(P)H NITROREDUCTASE YDJA-RELATED"/>
    <property type="match status" value="1"/>
</dbReference>
<comment type="similarity">
    <text evidence="2">Belongs to the nitroreductase family.</text>
</comment>
<dbReference type="OrthoDB" id="9804207at2"/>
<evidence type="ECO:0000256" key="7">
    <source>
        <dbReference type="ARBA" id="ARBA00023027"/>
    </source>
</evidence>
<dbReference type="InterPro" id="IPR029479">
    <property type="entry name" value="Nitroreductase"/>
</dbReference>
<feature type="domain" description="Nitroreductase" evidence="8">
    <location>
        <begin position="23"/>
        <end position="185"/>
    </location>
</feature>
<keyword evidence="3" id="KW-0285">Flavoprotein</keyword>
<dbReference type="Gene3D" id="3.40.109.10">
    <property type="entry name" value="NADH Oxidase"/>
    <property type="match status" value="1"/>
</dbReference>
<sequence>MRKEINFTDTERRRDCEVVTRYIRKRRSIYADQYQEGTIPEAELLEILTNATWAPTHKMTEPWRFIVLTDRQLVKYGTYMGSYYQHLYQDIPDADKKLAKYNYLKNYPLKAACMIAIIFVKSKKVNIPEWEELAAISCAVQNMAISATSFNIASYWATGGSAIDYVKTLGLAENEQSLGLFFMGYPSGAAVHVQKKRTPINQKVSWRS</sequence>
<evidence type="ECO:0000313" key="9">
    <source>
        <dbReference type="EMBL" id="MRX78392.1"/>
    </source>
</evidence>
<evidence type="ECO:0000256" key="4">
    <source>
        <dbReference type="ARBA" id="ARBA00022643"/>
    </source>
</evidence>
<proteinExistence type="inferred from homology"/>
<keyword evidence="7" id="KW-0520">NAD</keyword>
<dbReference type="InterPro" id="IPR026021">
    <property type="entry name" value="YdjA-like"/>
</dbReference>
<dbReference type="Proteomes" id="UP000487757">
    <property type="component" value="Unassembled WGS sequence"/>
</dbReference>
<keyword evidence="6" id="KW-0560">Oxidoreductase</keyword>
<evidence type="ECO:0000256" key="2">
    <source>
        <dbReference type="ARBA" id="ARBA00007118"/>
    </source>
</evidence>